<sequence>MGWGSEDYREHLLIIRATKPLQEILNINMPLPMHMKMNLNLLIWSECNLSVILLRDPSRMRSRKQVYQVRGWRAWHHHMVLVMKALHFILSEKILYNDKYPLLSAYDIRDIIIRVYSKKMFSSDEVLDQIRKRHEQRGLENLNKDSS</sequence>
<reference evidence="1 2" key="1">
    <citation type="submission" date="2018-08" db="EMBL/GenBank/DDBJ databases">
        <title>Chitinophaga sp. K20C18050901, a novel bacterium isolated from forest soil.</title>
        <authorList>
            <person name="Wang C."/>
        </authorList>
    </citation>
    <scope>NUCLEOTIDE SEQUENCE [LARGE SCALE GENOMIC DNA]</scope>
    <source>
        <strain evidence="1 2">K20C18050901</strain>
    </source>
</reference>
<protein>
    <submittedName>
        <fullName evidence="1">Uncharacterized protein</fullName>
    </submittedName>
</protein>
<proteinExistence type="predicted"/>
<evidence type="ECO:0000313" key="2">
    <source>
        <dbReference type="Proteomes" id="UP000261174"/>
    </source>
</evidence>
<accession>A0A3E1NZJ3</accession>
<dbReference type="AlphaFoldDB" id="A0A3E1NZJ3"/>
<evidence type="ECO:0000313" key="1">
    <source>
        <dbReference type="EMBL" id="RFM33168.1"/>
    </source>
</evidence>
<gene>
    <name evidence="1" type="ORF">DXN04_19245</name>
</gene>
<comment type="caution">
    <text evidence="1">The sequence shown here is derived from an EMBL/GenBank/DDBJ whole genome shotgun (WGS) entry which is preliminary data.</text>
</comment>
<keyword evidence="2" id="KW-1185">Reference proteome</keyword>
<name>A0A3E1NZJ3_9BACT</name>
<organism evidence="1 2">
    <name type="scientific">Chitinophaga silvisoli</name>
    <dbReference type="NCBI Taxonomy" id="2291814"/>
    <lineage>
        <taxon>Bacteria</taxon>
        <taxon>Pseudomonadati</taxon>
        <taxon>Bacteroidota</taxon>
        <taxon>Chitinophagia</taxon>
        <taxon>Chitinophagales</taxon>
        <taxon>Chitinophagaceae</taxon>
        <taxon>Chitinophaga</taxon>
    </lineage>
</organism>
<dbReference type="Proteomes" id="UP000261174">
    <property type="component" value="Unassembled WGS sequence"/>
</dbReference>
<dbReference type="EMBL" id="QTJV01000007">
    <property type="protein sequence ID" value="RFM33168.1"/>
    <property type="molecule type" value="Genomic_DNA"/>
</dbReference>